<name>A0AA88KL94_NAELO</name>
<dbReference type="RefSeq" id="XP_044549084.1">
    <property type="nucleotide sequence ID" value="XM_044693675.1"/>
</dbReference>
<dbReference type="PANTHER" id="PTHR36453">
    <property type="entry name" value="SECRETED PROTEIN-RELATED"/>
    <property type="match status" value="1"/>
</dbReference>
<proteinExistence type="predicted"/>
<dbReference type="PANTHER" id="PTHR36453:SF1">
    <property type="entry name" value="RIGHT HANDED BETA HELIX DOMAIN-CONTAINING PROTEIN"/>
    <property type="match status" value="1"/>
</dbReference>
<dbReference type="Proteomes" id="UP000816034">
    <property type="component" value="Unassembled WGS sequence"/>
</dbReference>
<reference evidence="2 3" key="1">
    <citation type="journal article" date="2018" name="BMC Genomics">
        <title>The genome of Naegleria lovaniensis, the basis for a comparative approach to unravel pathogenicity factors of the human pathogenic amoeba N. fowleri.</title>
        <authorList>
            <person name="Liechti N."/>
            <person name="Schurch N."/>
            <person name="Bruggmann R."/>
            <person name="Wittwer M."/>
        </authorList>
    </citation>
    <scope>NUCLEOTIDE SEQUENCE [LARGE SCALE GENOMIC DNA]</scope>
    <source>
        <strain evidence="2 3">ATCC 30569</strain>
    </source>
</reference>
<organism evidence="2 3">
    <name type="scientific">Naegleria lovaniensis</name>
    <name type="common">Amoeba</name>
    <dbReference type="NCBI Taxonomy" id="51637"/>
    <lineage>
        <taxon>Eukaryota</taxon>
        <taxon>Discoba</taxon>
        <taxon>Heterolobosea</taxon>
        <taxon>Tetramitia</taxon>
        <taxon>Eutetramitia</taxon>
        <taxon>Vahlkampfiidae</taxon>
        <taxon>Naegleria</taxon>
    </lineage>
</organism>
<dbReference type="SUPFAM" id="SSF51126">
    <property type="entry name" value="Pectin lyase-like"/>
    <property type="match status" value="1"/>
</dbReference>
<dbReference type="InterPro" id="IPR012334">
    <property type="entry name" value="Pectin_lyas_fold"/>
</dbReference>
<feature type="domain" description="Right handed beta helix" evidence="1">
    <location>
        <begin position="105"/>
        <end position="238"/>
    </location>
</feature>
<evidence type="ECO:0000313" key="2">
    <source>
        <dbReference type="EMBL" id="KAG2383405.1"/>
    </source>
</evidence>
<comment type="caution">
    <text evidence="2">The sequence shown here is derived from an EMBL/GenBank/DDBJ whole genome shotgun (WGS) entry which is preliminary data.</text>
</comment>
<dbReference type="GeneID" id="68096531"/>
<dbReference type="EMBL" id="PYSW02000020">
    <property type="protein sequence ID" value="KAG2383405.1"/>
    <property type="molecule type" value="Genomic_DNA"/>
</dbReference>
<dbReference type="InterPro" id="IPR039448">
    <property type="entry name" value="Beta_helix"/>
</dbReference>
<sequence>MILSVTDQIFTAQAQAQEFHSMHLEMCRGFAISGYGSYYVVKNMIISNTGNAGVQISQCHFGCQIVNSTFYELGQGGLNIGGGVRAYLNATNTLIMNNTMFNFTRIGKCYRPGVNILGGVGYTITHNEIYSADHSAIVYKGNYHDISYNKIYDVCKIVGDAGAIYSGRDWTFRGNTIRYNLIAKSRGPGLYGTTCLYLDDRYSSAEVYGNIFYDCYRGIQVGGGRDNHVFNNIFVNNTISLQVDWRVNTTDMYLKMYSNLMAVPYQNSFWSKAFPNW</sequence>
<accession>A0AA88KL94</accession>
<dbReference type="InterPro" id="IPR011050">
    <property type="entry name" value="Pectin_lyase_fold/virulence"/>
</dbReference>
<evidence type="ECO:0000313" key="3">
    <source>
        <dbReference type="Proteomes" id="UP000816034"/>
    </source>
</evidence>
<gene>
    <name evidence="2" type="ORF">C9374_004076</name>
</gene>
<dbReference type="InterPro" id="IPR006626">
    <property type="entry name" value="PbH1"/>
</dbReference>
<protein>
    <recommendedName>
        <fullName evidence="1">Right handed beta helix domain-containing protein</fullName>
    </recommendedName>
</protein>
<dbReference type="Pfam" id="PF13229">
    <property type="entry name" value="Beta_helix"/>
    <property type="match status" value="1"/>
</dbReference>
<keyword evidence="3" id="KW-1185">Reference proteome</keyword>
<dbReference type="AlphaFoldDB" id="A0AA88KL94"/>
<evidence type="ECO:0000259" key="1">
    <source>
        <dbReference type="Pfam" id="PF13229"/>
    </source>
</evidence>
<dbReference type="Gene3D" id="2.160.20.10">
    <property type="entry name" value="Single-stranded right-handed beta-helix, Pectin lyase-like"/>
    <property type="match status" value="1"/>
</dbReference>
<dbReference type="SMART" id="SM00710">
    <property type="entry name" value="PbH1"/>
    <property type="match status" value="6"/>
</dbReference>